<evidence type="ECO:0000256" key="8">
    <source>
        <dbReference type="ARBA" id="ARBA00023316"/>
    </source>
</evidence>
<dbReference type="GO" id="GO:0016757">
    <property type="term" value="F:glycosyltransferase activity"/>
    <property type="evidence" value="ECO:0007669"/>
    <property type="project" value="UniProtKB-KW"/>
</dbReference>
<dbReference type="GO" id="GO:0018104">
    <property type="term" value="P:peptidoglycan-protein cross-linking"/>
    <property type="evidence" value="ECO:0007669"/>
    <property type="project" value="TreeGrafter"/>
</dbReference>
<comment type="pathway">
    <text evidence="1 9">Cell wall biogenesis; peptidoglycan biosynthesis.</text>
</comment>
<dbReference type="PANTHER" id="PTHR30582">
    <property type="entry name" value="L,D-TRANSPEPTIDASE"/>
    <property type="match status" value="1"/>
</dbReference>
<protein>
    <recommendedName>
        <fullName evidence="10">L,D-TPase catalytic domain-containing protein</fullName>
    </recommendedName>
</protein>
<evidence type="ECO:0000313" key="11">
    <source>
        <dbReference type="EMBL" id="ANX03009.1"/>
    </source>
</evidence>
<reference evidence="12" key="1">
    <citation type="submission" date="2016-03" db="EMBL/GenBank/DDBJ databases">
        <title>Complete genome sequence of Solimmundus cernigliae, representing a novel lineage of polycyclic aromatic hydrocarbon degraders within the Gammaproteobacteria.</title>
        <authorList>
            <person name="Singleton D.R."/>
            <person name="Dickey A.N."/>
            <person name="Scholl E.H."/>
            <person name="Wright F.A."/>
            <person name="Aitken M.D."/>
        </authorList>
    </citation>
    <scope>NUCLEOTIDE SEQUENCE [LARGE SCALE GENOMIC DNA]</scope>
    <source>
        <strain evidence="12">TR3.2</strain>
    </source>
</reference>
<dbReference type="GO" id="GO:0071972">
    <property type="term" value="F:peptidoglycan L,D-transpeptidase activity"/>
    <property type="evidence" value="ECO:0007669"/>
    <property type="project" value="TreeGrafter"/>
</dbReference>
<evidence type="ECO:0000259" key="10">
    <source>
        <dbReference type="PROSITE" id="PS52029"/>
    </source>
</evidence>
<feature type="active site" description="Nucleophile" evidence="9">
    <location>
        <position position="201"/>
    </location>
</feature>
<dbReference type="Pfam" id="PF03734">
    <property type="entry name" value="YkuD"/>
    <property type="match status" value="1"/>
</dbReference>
<dbReference type="EMBL" id="CP014671">
    <property type="protein sequence ID" value="ANX03009.1"/>
    <property type="molecule type" value="Genomic_DNA"/>
</dbReference>
<dbReference type="KEGG" id="gbi:PG2T_01585"/>
<dbReference type="PANTHER" id="PTHR30582:SF24">
    <property type="entry name" value="L,D-TRANSPEPTIDASE ERFK_SRFK-RELATED"/>
    <property type="match status" value="1"/>
</dbReference>
<dbReference type="FunCoup" id="A0A1B1YQH4">
    <property type="interactions" value="137"/>
</dbReference>
<keyword evidence="7 9" id="KW-0573">Peptidoglycan synthesis</keyword>
<dbReference type="GO" id="GO:0071555">
    <property type="term" value="P:cell wall organization"/>
    <property type="evidence" value="ECO:0007669"/>
    <property type="project" value="UniProtKB-UniRule"/>
</dbReference>
<sequence>MLAALAVTPLTAVAETVSLPPSDVDLVGQVRVVAARHEDTLLDIARRGGLGYTEIKMANRGLDPWMPGEGVQVVLPTQHILPQAPRDGIVINLPEMRLYYYLPAKGDFPQVVTYPISIGRFDWRTPLGVTRITQKVPNPSWTPPESIRIEHAAKGDILPPVVPAGPDNPLGQFALRLGVPGYLIHGTNKPYGIGMRVTHGCLRLYPEDIAALFGQVAPGVKVNFVSQPYKIGQAFGITYLEVHHPLKEEKGRKEGALGEIARLLANRGVATVDVDWVLVRRELAKPSGMPVAISQSDEVMLLDANVDDMGAQVAVQH</sequence>
<dbReference type="Proteomes" id="UP000092952">
    <property type="component" value="Chromosome"/>
</dbReference>
<dbReference type="InterPro" id="IPR050979">
    <property type="entry name" value="LD-transpeptidase"/>
</dbReference>
<evidence type="ECO:0000256" key="6">
    <source>
        <dbReference type="ARBA" id="ARBA00022960"/>
    </source>
</evidence>
<proteinExistence type="inferred from homology"/>
<evidence type="ECO:0000313" key="12">
    <source>
        <dbReference type="Proteomes" id="UP000092952"/>
    </source>
</evidence>
<accession>A0A1B1YQH4</accession>
<feature type="active site" description="Proton donor/acceptor" evidence="9">
    <location>
        <position position="185"/>
    </location>
</feature>
<dbReference type="OrthoDB" id="9787225at2"/>
<comment type="similarity">
    <text evidence="2">Belongs to the YkuD family.</text>
</comment>
<evidence type="ECO:0000256" key="3">
    <source>
        <dbReference type="ARBA" id="ARBA00022676"/>
    </source>
</evidence>
<gene>
    <name evidence="11" type="ORF">PG2T_01585</name>
</gene>
<evidence type="ECO:0000256" key="1">
    <source>
        <dbReference type="ARBA" id="ARBA00004752"/>
    </source>
</evidence>
<organism evidence="11 12">
    <name type="scientific">Immundisolibacter cernigliae</name>
    <dbReference type="NCBI Taxonomy" id="1810504"/>
    <lineage>
        <taxon>Bacteria</taxon>
        <taxon>Pseudomonadati</taxon>
        <taxon>Pseudomonadota</taxon>
        <taxon>Gammaproteobacteria</taxon>
        <taxon>Immundisolibacterales</taxon>
        <taxon>Immundisolibacteraceae</taxon>
        <taxon>Immundisolibacter</taxon>
    </lineage>
</organism>
<dbReference type="SUPFAM" id="SSF141523">
    <property type="entry name" value="L,D-transpeptidase catalytic domain-like"/>
    <property type="match status" value="1"/>
</dbReference>
<keyword evidence="8 9" id="KW-0961">Cell wall biogenesis/degradation</keyword>
<keyword evidence="3" id="KW-0328">Glycosyltransferase</keyword>
<dbReference type="GO" id="GO:0008360">
    <property type="term" value="P:regulation of cell shape"/>
    <property type="evidence" value="ECO:0007669"/>
    <property type="project" value="UniProtKB-UniRule"/>
</dbReference>
<keyword evidence="12" id="KW-1185">Reference proteome</keyword>
<dbReference type="InterPro" id="IPR005490">
    <property type="entry name" value="LD_TPept_cat_dom"/>
</dbReference>
<keyword evidence="5" id="KW-0378">Hydrolase</keyword>
<evidence type="ECO:0000256" key="9">
    <source>
        <dbReference type="PROSITE-ProRule" id="PRU01373"/>
    </source>
</evidence>
<dbReference type="CDD" id="cd16913">
    <property type="entry name" value="YkuD_like"/>
    <property type="match status" value="1"/>
</dbReference>
<evidence type="ECO:0000256" key="5">
    <source>
        <dbReference type="ARBA" id="ARBA00022801"/>
    </source>
</evidence>
<dbReference type="AlphaFoldDB" id="A0A1B1YQH4"/>
<dbReference type="UniPathway" id="UPA00219"/>
<name>A0A1B1YQH4_9GAMM</name>
<feature type="domain" description="L,D-TPase catalytic" evidence="10">
    <location>
        <begin position="87"/>
        <end position="225"/>
    </location>
</feature>
<evidence type="ECO:0000256" key="7">
    <source>
        <dbReference type="ARBA" id="ARBA00022984"/>
    </source>
</evidence>
<keyword evidence="6 9" id="KW-0133">Cell shape</keyword>
<evidence type="ECO:0000256" key="2">
    <source>
        <dbReference type="ARBA" id="ARBA00005992"/>
    </source>
</evidence>
<dbReference type="GO" id="GO:0005576">
    <property type="term" value="C:extracellular region"/>
    <property type="evidence" value="ECO:0007669"/>
    <property type="project" value="TreeGrafter"/>
</dbReference>
<dbReference type="STRING" id="1810504.PG2T_01585"/>
<dbReference type="PROSITE" id="PS52029">
    <property type="entry name" value="LD_TPASE"/>
    <property type="match status" value="1"/>
</dbReference>
<keyword evidence="4" id="KW-0808">Transferase</keyword>
<dbReference type="Gene3D" id="2.40.440.10">
    <property type="entry name" value="L,D-transpeptidase catalytic domain-like"/>
    <property type="match status" value="1"/>
</dbReference>
<dbReference type="RefSeq" id="WP_068802520.1">
    <property type="nucleotide sequence ID" value="NZ_CP014671.1"/>
</dbReference>
<evidence type="ECO:0000256" key="4">
    <source>
        <dbReference type="ARBA" id="ARBA00022679"/>
    </source>
</evidence>
<dbReference type="InterPro" id="IPR038063">
    <property type="entry name" value="Transpep_catalytic_dom"/>
</dbReference>
<dbReference type="InParanoid" id="A0A1B1YQH4"/>